<dbReference type="PANTHER" id="PTHR34223:SF51">
    <property type="entry name" value="OS06G0556300 PROTEIN"/>
    <property type="match status" value="1"/>
</dbReference>
<sequence>MEHKKFKGYGGINDLPDFILGYILGFLPILEAVMTCILSRQWRNLWKSTPTLKFDHTSIQNINIRENIDVAGSINLFEYGVSIRVTHLLLKEDDIVGIPETDEVKDIKPLNDCVLIKVAEAEQKTTGGLF</sequence>
<dbReference type="InterPro" id="IPR053781">
    <property type="entry name" value="F-box_AtFBL13-like"/>
</dbReference>
<name>A0A835ILQ6_9MAGN</name>
<keyword evidence="1" id="KW-0472">Membrane</keyword>
<dbReference type="InterPro" id="IPR001810">
    <property type="entry name" value="F-box_dom"/>
</dbReference>
<gene>
    <name evidence="3" type="ORF">IFM89_018477</name>
</gene>
<protein>
    <recommendedName>
        <fullName evidence="2">F-box domain-containing protein</fullName>
    </recommendedName>
</protein>
<accession>A0A835ILQ6</accession>
<organism evidence="3 4">
    <name type="scientific">Coptis chinensis</name>
    <dbReference type="NCBI Taxonomy" id="261450"/>
    <lineage>
        <taxon>Eukaryota</taxon>
        <taxon>Viridiplantae</taxon>
        <taxon>Streptophyta</taxon>
        <taxon>Embryophyta</taxon>
        <taxon>Tracheophyta</taxon>
        <taxon>Spermatophyta</taxon>
        <taxon>Magnoliopsida</taxon>
        <taxon>Ranunculales</taxon>
        <taxon>Ranunculaceae</taxon>
        <taxon>Coptidoideae</taxon>
        <taxon>Coptis</taxon>
    </lineage>
</organism>
<evidence type="ECO:0000313" key="4">
    <source>
        <dbReference type="Proteomes" id="UP000631114"/>
    </source>
</evidence>
<keyword evidence="1" id="KW-1133">Transmembrane helix</keyword>
<dbReference type="AlphaFoldDB" id="A0A835ILQ6"/>
<dbReference type="Proteomes" id="UP000631114">
    <property type="component" value="Unassembled WGS sequence"/>
</dbReference>
<comment type="caution">
    <text evidence="3">The sequence shown here is derived from an EMBL/GenBank/DDBJ whole genome shotgun (WGS) entry which is preliminary data.</text>
</comment>
<evidence type="ECO:0000259" key="2">
    <source>
        <dbReference type="Pfam" id="PF00646"/>
    </source>
</evidence>
<dbReference type="CDD" id="cd22160">
    <property type="entry name" value="F-box_AtFBL13-like"/>
    <property type="match status" value="1"/>
</dbReference>
<dbReference type="InterPro" id="IPR053197">
    <property type="entry name" value="F-box_SCFL_complex_component"/>
</dbReference>
<evidence type="ECO:0000256" key="1">
    <source>
        <dbReference type="SAM" id="Phobius"/>
    </source>
</evidence>
<keyword evidence="1" id="KW-0812">Transmembrane</keyword>
<dbReference type="PANTHER" id="PTHR34223">
    <property type="entry name" value="OS11G0201299 PROTEIN"/>
    <property type="match status" value="1"/>
</dbReference>
<feature type="transmembrane region" description="Helical" evidence="1">
    <location>
        <begin position="20"/>
        <end position="38"/>
    </location>
</feature>
<keyword evidence="4" id="KW-1185">Reference proteome</keyword>
<evidence type="ECO:0000313" key="3">
    <source>
        <dbReference type="EMBL" id="KAF9621260.1"/>
    </source>
</evidence>
<proteinExistence type="predicted"/>
<dbReference type="SUPFAM" id="SSF81383">
    <property type="entry name" value="F-box domain"/>
    <property type="match status" value="1"/>
</dbReference>
<dbReference type="OrthoDB" id="1933116at2759"/>
<dbReference type="Pfam" id="PF00646">
    <property type="entry name" value="F-box"/>
    <property type="match status" value="1"/>
</dbReference>
<dbReference type="EMBL" id="JADFTS010000002">
    <property type="protein sequence ID" value="KAF9621260.1"/>
    <property type="molecule type" value="Genomic_DNA"/>
</dbReference>
<feature type="domain" description="F-box" evidence="2">
    <location>
        <begin position="12"/>
        <end position="50"/>
    </location>
</feature>
<dbReference type="InterPro" id="IPR036047">
    <property type="entry name" value="F-box-like_dom_sf"/>
</dbReference>
<reference evidence="3 4" key="1">
    <citation type="submission" date="2020-10" db="EMBL/GenBank/DDBJ databases">
        <title>The Coptis chinensis genome and diversification of protoberbering-type alkaloids.</title>
        <authorList>
            <person name="Wang B."/>
            <person name="Shu S."/>
            <person name="Song C."/>
            <person name="Liu Y."/>
        </authorList>
    </citation>
    <scope>NUCLEOTIDE SEQUENCE [LARGE SCALE GENOMIC DNA]</scope>
    <source>
        <strain evidence="3">HL-2020</strain>
        <tissue evidence="3">Leaf</tissue>
    </source>
</reference>